<reference evidence="1" key="1">
    <citation type="journal article" date="2019" name="Environ. Microbiol.">
        <title>Fungal ecological strategies reflected in gene transcription - a case study of two litter decomposers.</title>
        <authorList>
            <person name="Barbi F."/>
            <person name="Kohler A."/>
            <person name="Barry K."/>
            <person name="Baskaran P."/>
            <person name="Daum C."/>
            <person name="Fauchery L."/>
            <person name="Ihrmark K."/>
            <person name="Kuo A."/>
            <person name="LaButti K."/>
            <person name="Lipzen A."/>
            <person name="Morin E."/>
            <person name="Grigoriev I.V."/>
            <person name="Henrissat B."/>
            <person name="Lindahl B."/>
            <person name="Martin F."/>
        </authorList>
    </citation>
    <scope>NUCLEOTIDE SEQUENCE</scope>
    <source>
        <strain evidence="1">JB14</strain>
    </source>
</reference>
<accession>A0A6A4HM51</accession>
<sequence length="405" mass="44958">MIASQSNHTAASAYDLANAPYLSPPAISATTFGSEYVDWNENPTPLASSSKFHNAAARASSPTLPKYIAQREPPVKPWQRALNMIHRNLNVEDIEIESDSEHLTSSDAFWEELGADSQPQTPHITPLTPTLPSPLPFSINGLPTRAETNLAADLPILDEEGYSIPFRTILYDFEGGQVKTIVCFIRHFLCPICQDYMYSIARNVDPNALKKAGLRLVIIGNGGWEMIKSYRRIFKLPYPVYTDPTAALYTALGMTLRTLDPGPKPPRSSGQRPESYVRHRSIASGVALVLRNAVKARMPVWRYMGDKTILGGEFVFQVNNSVVECEWAHRMQYTTAHEEIRSVLGEAGGRSPEIETEVFSGMDCRYSICSSLASPSPNHIQSEIMESSNLYPPPYPRHPPPIHCG</sequence>
<protein>
    <recommendedName>
        <fullName evidence="3">Thioredoxin domain-containing protein</fullName>
    </recommendedName>
</protein>
<proteinExistence type="predicted"/>
<evidence type="ECO:0000313" key="1">
    <source>
        <dbReference type="EMBL" id="KAE9398144.1"/>
    </source>
</evidence>
<dbReference type="PANTHER" id="PTHR28630:SF3">
    <property type="entry name" value="PEROXIREDOXIN-LIKE 2C"/>
    <property type="match status" value="1"/>
</dbReference>
<evidence type="ECO:0008006" key="3">
    <source>
        <dbReference type="Google" id="ProtNLM"/>
    </source>
</evidence>
<dbReference type="PANTHER" id="PTHR28630">
    <property type="match status" value="1"/>
</dbReference>
<dbReference type="AlphaFoldDB" id="A0A6A4HM51"/>
<dbReference type="SUPFAM" id="SSF52833">
    <property type="entry name" value="Thioredoxin-like"/>
    <property type="match status" value="1"/>
</dbReference>
<dbReference type="Proteomes" id="UP000799118">
    <property type="component" value="Unassembled WGS sequence"/>
</dbReference>
<dbReference type="InterPro" id="IPR036249">
    <property type="entry name" value="Thioredoxin-like_sf"/>
</dbReference>
<evidence type="ECO:0000313" key="2">
    <source>
        <dbReference type="Proteomes" id="UP000799118"/>
    </source>
</evidence>
<dbReference type="Pfam" id="PF13911">
    <property type="entry name" value="AhpC-TSA_2"/>
    <property type="match status" value="1"/>
</dbReference>
<organism evidence="1 2">
    <name type="scientific">Gymnopus androsaceus JB14</name>
    <dbReference type="NCBI Taxonomy" id="1447944"/>
    <lineage>
        <taxon>Eukaryota</taxon>
        <taxon>Fungi</taxon>
        <taxon>Dikarya</taxon>
        <taxon>Basidiomycota</taxon>
        <taxon>Agaricomycotina</taxon>
        <taxon>Agaricomycetes</taxon>
        <taxon>Agaricomycetidae</taxon>
        <taxon>Agaricales</taxon>
        <taxon>Marasmiineae</taxon>
        <taxon>Omphalotaceae</taxon>
        <taxon>Gymnopus</taxon>
    </lineage>
</organism>
<gene>
    <name evidence="1" type="ORF">BT96DRAFT_995173</name>
</gene>
<dbReference type="OrthoDB" id="40334at2759"/>
<name>A0A6A4HM51_9AGAR</name>
<dbReference type="EMBL" id="ML769487">
    <property type="protein sequence ID" value="KAE9398144.1"/>
    <property type="molecule type" value="Genomic_DNA"/>
</dbReference>
<dbReference type="Gene3D" id="3.40.30.10">
    <property type="entry name" value="Glutaredoxin"/>
    <property type="match status" value="1"/>
</dbReference>
<keyword evidence="2" id="KW-1185">Reference proteome</keyword>
<dbReference type="InterPro" id="IPR032801">
    <property type="entry name" value="PXL2A/B/C"/>
</dbReference>